<dbReference type="EMBL" id="CCJV01000083">
    <property type="protein sequence ID" value="CDT30734.1"/>
    <property type="molecule type" value="Genomic_DNA"/>
</dbReference>
<proteinExistence type="predicted"/>
<protein>
    <submittedName>
        <fullName evidence="1">Uncharacterized protein</fullName>
    </submittedName>
</protein>
<comment type="caution">
    <text evidence="1">The sequence shown here is derived from an EMBL/GenBank/DDBJ whole genome shotgun (WGS) entry which is preliminary data.</text>
</comment>
<gene>
    <name evidence="1" type="ORF">VCR5J5_240154</name>
</gene>
<dbReference type="AlphaFoldDB" id="A0A4R3PM62"/>
<evidence type="ECO:0000313" key="2">
    <source>
        <dbReference type="Proteomes" id="UP000049495"/>
    </source>
</evidence>
<organism evidence="1 2">
    <name type="scientific">Vibrio crassostreae</name>
    <dbReference type="NCBI Taxonomy" id="246167"/>
    <lineage>
        <taxon>Bacteria</taxon>
        <taxon>Pseudomonadati</taxon>
        <taxon>Pseudomonadota</taxon>
        <taxon>Gammaproteobacteria</taxon>
        <taxon>Vibrionales</taxon>
        <taxon>Vibrionaceae</taxon>
        <taxon>Vibrio</taxon>
    </lineage>
</organism>
<dbReference type="Proteomes" id="UP000049495">
    <property type="component" value="Unassembled WGS sequence"/>
</dbReference>
<evidence type="ECO:0000313" key="1">
    <source>
        <dbReference type="EMBL" id="CDT30734.1"/>
    </source>
</evidence>
<reference evidence="2" key="1">
    <citation type="submission" date="2014-06" db="EMBL/GenBank/DDBJ databases">
        <authorList>
            <person name="Le Roux Frederique"/>
        </authorList>
    </citation>
    <scope>NUCLEOTIDE SEQUENCE [LARGE SCALE GENOMIC DNA]</scope>
    <source>
        <strain evidence="2">J5-5</strain>
    </source>
</reference>
<sequence>MAQIFSLCDVASAGFIGLKGSLALATVVTEATSEKKIFEAKDLDSMNCRFIGFR</sequence>
<name>A0A4R3PM62_9VIBR</name>
<accession>A0A4R3PM62</accession>